<evidence type="ECO:0000259" key="1">
    <source>
        <dbReference type="Pfam" id="PF19259"/>
    </source>
</evidence>
<protein>
    <recommendedName>
        <fullName evidence="1">Ty3 transposon capsid-like protein domain-containing protein</fullName>
    </recommendedName>
</protein>
<dbReference type="AlphaFoldDB" id="A0AAV2ERA9"/>
<keyword evidence="3" id="KW-1185">Reference proteome</keyword>
<evidence type="ECO:0000313" key="3">
    <source>
        <dbReference type="Proteomes" id="UP001497516"/>
    </source>
</evidence>
<dbReference type="Proteomes" id="UP001497516">
    <property type="component" value="Chromosome 5"/>
</dbReference>
<accession>A0AAV2ERA9</accession>
<name>A0AAV2ERA9_9ROSI</name>
<reference evidence="2 3" key="1">
    <citation type="submission" date="2024-04" db="EMBL/GenBank/DDBJ databases">
        <authorList>
            <person name="Fracassetti M."/>
        </authorList>
    </citation>
    <scope>NUCLEOTIDE SEQUENCE [LARGE SCALE GENOMIC DNA]</scope>
</reference>
<proteinExistence type="predicted"/>
<evidence type="ECO:0000313" key="2">
    <source>
        <dbReference type="EMBL" id="CAL1388272.1"/>
    </source>
</evidence>
<gene>
    <name evidence="2" type="ORF">LTRI10_LOCUS29208</name>
</gene>
<dbReference type="InterPro" id="IPR045358">
    <property type="entry name" value="Ty3_capsid"/>
</dbReference>
<feature type="domain" description="Ty3 transposon capsid-like protein" evidence="1">
    <location>
        <begin position="81"/>
        <end position="211"/>
    </location>
</feature>
<sequence>MLHGILPLRPVEAIVGAVAPLEDRIGAEGILPLPQNHQVAEREPFQAAPARGNAHLLPLLEFPSFDGEAPREWISKCDKLFKTYAIPNDQKVNLVVIGFERRPDVWFEGWKYGKSELVWEDFVVALCQRFGSRTYGGVVAAFNKLRKQGSLAEYQERFEELRSLMSRFNPALDEIFFISSFINGLKQELRLVMSMLQPQTLAQAYRQAKLEEDAIEDFKRKKQSQLGDYLEMDVDISTVTVESLLSPNMVDGNGGLLAEKEYIPIVTPGSTVKEPGLFYSELQGVSNKHMEVAGYVYDEGSRVHSWMLMNCHRYSCPRVKFKQGDTCINYKEPYVEALGTNAVGDCFSSDNGATETQVQQNLIYDDTDVLPVDSLEYRSSYGVVFSDGSLMNFPDTGGNDFVIGRPFPTQPALLFIHYSEGLIPGKGDCILLKFHGYWWPRVKIKRSDVFSNFKEPYNDLGSKAVVGFDAELLLLRSKLLSRRGGQNACVGVVAEAIFSGDYERYSVGVSKMDKGFFAYVNEIGSLDHSWVLVSSHGLWCPRVQLKRKVACPDFKEPYKDHFLVEGQHEELCNWKFHWVWGLNSDKATNAASDSFQATFLASLKVHTTIITSSAAVPLREDDISNTFSIYGLEKHGIGRGIGLLMAQGKVQQAVFMIGLEDAVDLQHVNGDRMIGGRFDSCLVLGESQGRGIGFDFKEPYKEFGWAMVLSYGRGNCPGFKEPYKDSSFEEGHVEDWFGWDSFQYWLL</sequence>
<organism evidence="2 3">
    <name type="scientific">Linum trigynum</name>
    <dbReference type="NCBI Taxonomy" id="586398"/>
    <lineage>
        <taxon>Eukaryota</taxon>
        <taxon>Viridiplantae</taxon>
        <taxon>Streptophyta</taxon>
        <taxon>Embryophyta</taxon>
        <taxon>Tracheophyta</taxon>
        <taxon>Spermatophyta</taxon>
        <taxon>Magnoliopsida</taxon>
        <taxon>eudicotyledons</taxon>
        <taxon>Gunneridae</taxon>
        <taxon>Pentapetalae</taxon>
        <taxon>rosids</taxon>
        <taxon>fabids</taxon>
        <taxon>Malpighiales</taxon>
        <taxon>Linaceae</taxon>
        <taxon>Linum</taxon>
    </lineage>
</organism>
<dbReference type="EMBL" id="OZ034818">
    <property type="protein sequence ID" value="CAL1388272.1"/>
    <property type="molecule type" value="Genomic_DNA"/>
</dbReference>
<dbReference type="Pfam" id="PF19259">
    <property type="entry name" value="Ty3_capsid"/>
    <property type="match status" value="1"/>
</dbReference>